<sequence>MTEEPNPIDCCYFLVQDSGIMMQRKGKKKKQMQGDGLGNN</sequence>
<keyword evidence="2" id="KW-1185">Reference proteome</keyword>
<evidence type="ECO:0000313" key="1">
    <source>
        <dbReference type="EMBL" id="CAI0447718.1"/>
    </source>
</evidence>
<gene>
    <name evidence="1" type="ORF">LITE_LOCUS29514</name>
</gene>
<dbReference type="Proteomes" id="UP001154282">
    <property type="component" value="Unassembled WGS sequence"/>
</dbReference>
<dbReference type="EMBL" id="CAMGYJ010000007">
    <property type="protein sequence ID" value="CAI0447718.1"/>
    <property type="molecule type" value="Genomic_DNA"/>
</dbReference>
<accession>A0AAV0MQ77</accession>
<proteinExistence type="predicted"/>
<comment type="caution">
    <text evidence="1">The sequence shown here is derived from an EMBL/GenBank/DDBJ whole genome shotgun (WGS) entry which is preliminary data.</text>
</comment>
<reference evidence="1" key="1">
    <citation type="submission" date="2022-08" db="EMBL/GenBank/DDBJ databases">
        <authorList>
            <person name="Gutierrez-Valencia J."/>
        </authorList>
    </citation>
    <scope>NUCLEOTIDE SEQUENCE</scope>
</reference>
<feature type="non-terminal residue" evidence="1">
    <location>
        <position position="40"/>
    </location>
</feature>
<name>A0AAV0MQ77_9ROSI</name>
<evidence type="ECO:0000313" key="2">
    <source>
        <dbReference type="Proteomes" id="UP001154282"/>
    </source>
</evidence>
<organism evidence="1 2">
    <name type="scientific">Linum tenue</name>
    <dbReference type="NCBI Taxonomy" id="586396"/>
    <lineage>
        <taxon>Eukaryota</taxon>
        <taxon>Viridiplantae</taxon>
        <taxon>Streptophyta</taxon>
        <taxon>Embryophyta</taxon>
        <taxon>Tracheophyta</taxon>
        <taxon>Spermatophyta</taxon>
        <taxon>Magnoliopsida</taxon>
        <taxon>eudicotyledons</taxon>
        <taxon>Gunneridae</taxon>
        <taxon>Pentapetalae</taxon>
        <taxon>rosids</taxon>
        <taxon>fabids</taxon>
        <taxon>Malpighiales</taxon>
        <taxon>Linaceae</taxon>
        <taxon>Linum</taxon>
    </lineage>
</organism>
<dbReference type="AlphaFoldDB" id="A0AAV0MQ77"/>
<protein>
    <submittedName>
        <fullName evidence="1">Uncharacterized protein</fullName>
    </submittedName>
</protein>